<proteinExistence type="inferred from homology"/>
<protein>
    <recommendedName>
        <fullName evidence="9">tRNA(Met) cytidine acetyltransferase TmcA</fullName>
        <ecNumber evidence="9">2.3.1.193</ecNumber>
    </recommendedName>
</protein>
<dbReference type="PROSITE" id="PS51186">
    <property type="entry name" value="GNAT"/>
    <property type="match status" value="1"/>
</dbReference>
<dbReference type="Pfam" id="PF13718">
    <property type="entry name" value="GNAT_acetyltr_2"/>
    <property type="match status" value="1"/>
</dbReference>
<keyword evidence="3 9" id="KW-0808">Transferase</keyword>
<dbReference type="EC" id="2.3.1.193" evidence="9"/>
<name>A0A8H9M2Z2_9ALTE</name>
<dbReference type="EMBL" id="BMZC01000017">
    <property type="protein sequence ID" value="GGZ80310.1"/>
    <property type="molecule type" value="Genomic_DNA"/>
</dbReference>
<dbReference type="Pfam" id="PF05127">
    <property type="entry name" value="NAT10_TcmA_helicase"/>
    <property type="match status" value="1"/>
</dbReference>
<evidence type="ECO:0000256" key="1">
    <source>
        <dbReference type="ARBA" id="ARBA00022490"/>
    </source>
</evidence>
<keyword evidence="4 9" id="KW-0819">tRNA processing</keyword>
<evidence type="ECO:0000256" key="6">
    <source>
        <dbReference type="ARBA" id="ARBA00022840"/>
    </source>
</evidence>
<dbReference type="GO" id="GO:0002101">
    <property type="term" value="P:tRNA wobble cytosine modification"/>
    <property type="evidence" value="ECO:0007669"/>
    <property type="project" value="UniProtKB-UniRule"/>
</dbReference>
<dbReference type="InterPro" id="IPR027417">
    <property type="entry name" value="P-loop_NTPase"/>
</dbReference>
<evidence type="ECO:0000256" key="9">
    <source>
        <dbReference type="HAMAP-Rule" id="MF_01886"/>
    </source>
</evidence>
<dbReference type="Gene3D" id="3.40.50.300">
    <property type="entry name" value="P-loop containing nucleotide triphosphate hydrolases"/>
    <property type="match status" value="1"/>
</dbReference>
<dbReference type="GO" id="GO:0051392">
    <property type="term" value="F:tRNA cytidine N4-acetyltransferase activity"/>
    <property type="evidence" value="ECO:0007669"/>
    <property type="project" value="UniProtKB-UniRule"/>
</dbReference>
<dbReference type="CDD" id="cd04301">
    <property type="entry name" value="NAT_SF"/>
    <property type="match status" value="1"/>
</dbReference>
<dbReference type="GO" id="GO:1904812">
    <property type="term" value="P:rRNA acetylation involved in maturation of SSU-rRNA"/>
    <property type="evidence" value="ECO:0007669"/>
    <property type="project" value="TreeGrafter"/>
</dbReference>
<comment type="function">
    <text evidence="9">Catalyzes the formation of N(4)-acetylcytidine (ac(4)C) at the wobble position of tRNA(Met), by using acetyl-CoA as an acetyl donor and ATP (or GTP).</text>
</comment>
<evidence type="ECO:0000256" key="2">
    <source>
        <dbReference type="ARBA" id="ARBA00022555"/>
    </source>
</evidence>
<dbReference type="GO" id="GO:0051391">
    <property type="term" value="P:tRNA acetylation"/>
    <property type="evidence" value="ECO:0007669"/>
    <property type="project" value="UniProtKB-UniRule"/>
</dbReference>
<feature type="binding site" evidence="9">
    <location>
        <begin position="510"/>
        <end position="512"/>
    </location>
    <ligand>
        <name>acetyl-CoA</name>
        <dbReference type="ChEBI" id="CHEBI:57288"/>
    </ligand>
</feature>
<comment type="caution">
    <text evidence="11">The sequence shown here is derived from an EMBL/GenBank/DDBJ whole genome shotgun (WGS) entry which is preliminary data.</text>
</comment>
<keyword evidence="5 9" id="KW-0547">Nucleotide-binding</keyword>
<evidence type="ECO:0000313" key="12">
    <source>
        <dbReference type="Proteomes" id="UP000622604"/>
    </source>
</evidence>
<dbReference type="InterPro" id="IPR024914">
    <property type="entry name" value="tRNA_acetyltr_TmcA"/>
</dbReference>
<comment type="catalytic activity">
    <reaction evidence="9">
        <text>cytidine(34) in elongator tRNA(Met) + acetyl-CoA + ATP + H2O = N(4)-acetylcytidine(34) in elongator tRNA(Met) + ADP + phosphate + CoA + H(+)</text>
        <dbReference type="Rhea" id="RHEA:43788"/>
        <dbReference type="Rhea" id="RHEA-COMP:10693"/>
        <dbReference type="Rhea" id="RHEA-COMP:10694"/>
        <dbReference type="ChEBI" id="CHEBI:15377"/>
        <dbReference type="ChEBI" id="CHEBI:15378"/>
        <dbReference type="ChEBI" id="CHEBI:30616"/>
        <dbReference type="ChEBI" id="CHEBI:43474"/>
        <dbReference type="ChEBI" id="CHEBI:57287"/>
        <dbReference type="ChEBI" id="CHEBI:57288"/>
        <dbReference type="ChEBI" id="CHEBI:74900"/>
        <dbReference type="ChEBI" id="CHEBI:82748"/>
        <dbReference type="ChEBI" id="CHEBI:456216"/>
        <dbReference type="EC" id="2.3.1.193"/>
    </reaction>
</comment>
<evidence type="ECO:0000256" key="5">
    <source>
        <dbReference type="ARBA" id="ARBA00022741"/>
    </source>
</evidence>
<accession>A0A8H9M2Z2</accession>
<dbReference type="InterPro" id="IPR007807">
    <property type="entry name" value="TcmA/NAT10_helicase"/>
</dbReference>
<dbReference type="GO" id="GO:0005524">
    <property type="term" value="F:ATP binding"/>
    <property type="evidence" value="ECO:0007669"/>
    <property type="project" value="UniProtKB-UniRule"/>
</dbReference>
<dbReference type="GO" id="GO:1990883">
    <property type="term" value="F:18S rRNA cytidine N-acetyltransferase activity"/>
    <property type="evidence" value="ECO:0007669"/>
    <property type="project" value="TreeGrafter"/>
</dbReference>
<dbReference type="Pfam" id="PF08351">
    <property type="entry name" value="TmcA_N"/>
    <property type="match status" value="1"/>
</dbReference>
<dbReference type="InterPro" id="IPR013562">
    <property type="entry name" value="TmcA/NAT10_N"/>
</dbReference>
<dbReference type="SUPFAM" id="SSF55729">
    <property type="entry name" value="Acyl-CoA N-acyltransferases (Nat)"/>
    <property type="match status" value="1"/>
</dbReference>
<dbReference type="PANTHER" id="PTHR10925">
    <property type="entry name" value="N-ACETYLTRANSFERASE 10"/>
    <property type="match status" value="1"/>
</dbReference>
<dbReference type="PANTHER" id="PTHR10925:SF5">
    <property type="entry name" value="RNA CYTIDINE ACETYLTRANSFERASE"/>
    <property type="match status" value="1"/>
</dbReference>
<feature type="domain" description="N-acetyltransferase" evidence="10">
    <location>
        <begin position="404"/>
        <end position="585"/>
    </location>
</feature>
<dbReference type="SUPFAM" id="SSF52540">
    <property type="entry name" value="P-loop containing nucleoside triphosphate hydrolases"/>
    <property type="match status" value="1"/>
</dbReference>
<evidence type="ECO:0000256" key="4">
    <source>
        <dbReference type="ARBA" id="ARBA00022694"/>
    </source>
</evidence>
<keyword evidence="7 9" id="KW-0694">RNA-binding</keyword>
<sequence length="716" mass="80203">MDLHFKIEEWAKQRKSAIFHRQLAVISGPKEWAENQAQSLVSIITPSDKETLWVGDRPDKEPPVSPKAYRQYLGTEYATVIFNCFSGISANALMAFSGTIRANGLMIILCPEFNRWPHFSDPLSHSRYSYGFSQVIEPSRFIKRLISMIEEDDNTVIITPTSFSGRNKEVSSAELSRKLNSTTPEQEQTISSILRLRTGHRKRPLVITADRGRGKSSALGIAARTLIAKHTSKIIITAPNKRNVEQVFAFADIEENASSEHALVFVAPDALVEGDYQTDLLFIDEAAAIPSSILKSLLDKYSRVVLSSTVHGYEGAGRGFELRFKPYLENEYKGWKNLMLKTPIRWYKDDCLEHFWFRVFIMEDSTSAASSKPLIERSNQIRGTSGNNGFAELSVDYAFIEVTKDLLTNSPNILKQLFSLLINAHYQTSPDDLLRLLDAPEQRIFACTLGDDVIGVALICSEGGNALGEVSQGIVNGSRRVNGHLVAQNLALHCADDTFVKMEQWRIVRIAVANAYRRKHLASALLTFIEATAMELGITLLTSSFGATPKLLSFWTHNHYLPLKLGFKRDASSDEVSLVVGKPLTDLTASLLKTVQKQFSEELTYHASRYHQSMDTTLLTHLLTHSQPKELSSHTHQRVKQYLISNTPYMSFSQALAAYILQKLTCIEYPSQIPQESYILVASLIQFKSTKALVSEFKLSGKKELNTNIKNAVAII</sequence>
<evidence type="ECO:0000256" key="8">
    <source>
        <dbReference type="ARBA" id="ARBA00023315"/>
    </source>
</evidence>
<dbReference type="InterPro" id="IPR032672">
    <property type="entry name" value="TmcA/NAT10/Kre33"/>
</dbReference>
<dbReference type="InterPro" id="IPR000182">
    <property type="entry name" value="GNAT_dom"/>
</dbReference>
<dbReference type="Proteomes" id="UP000622604">
    <property type="component" value="Unassembled WGS sequence"/>
</dbReference>
<evidence type="ECO:0000259" key="10">
    <source>
        <dbReference type="PROSITE" id="PS51186"/>
    </source>
</evidence>
<feature type="binding site" evidence="9">
    <location>
        <position position="345"/>
    </location>
    <ligand>
        <name>ATP</name>
        <dbReference type="ChEBI" id="CHEBI:30616"/>
    </ligand>
</feature>
<dbReference type="GO" id="GO:0005737">
    <property type="term" value="C:cytoplasm"/>
    <property type="evidence" value="ECO:0007669"/>
    <property type="project" value="UniProtKB-SubCell"/>
</dbReference>
<dbReference type="GO" id="GO:0000049">
    <property type="term" value="F:tRNA binding"/>
    <property type="evidence" value="ECO:0007669"/>
    <property type="project" value="UniProtKB-UniRule"/>
</dbReference>
<dbReference type="RefSeq" id="WP_191867195.1">
    <property type="nucleotide sequence ID" value="NZ_BMZC01000017.1"/>
</dbReference>
<comment type="subcellular location">
    <subcellularLocation>
        <location evidence="9">Cytoplasm</location>
    </subcellularLocation>
</comment>
<dbReference type="AlphaFoldDB" id="A0A8H9M2Z2"/>
<evidence type="ECO:0000256" key="7">
    <source>
        <dbReference type="ARBA" id="ARBA00022884"/>
    </source>
</evidence>
<feature type="binding site" evidence="9">
    <location>
        <position position="186"/>
    </location>
    <ligand>
        <name>ATP</name>
        <dbReference type="ChEBI" id="CHEBI:30616"/>
    </ligand>
</feature>
<reference evidence="11 12" key="1">
    <citation type="journal article" date="2014" name="Int. J. Syst. Evol. Microbiol.">
        <title>Complete genome sequence of Corynebacterium casei LMG S-19264T (=DSM 44701T), isolated from a smear-ripened cheese.</title>
        <authorList>
            <consortium name="US DOE Joint Genome Institute (JGI-PGF)"/>
            <person name="Walter F."/>
            <person name="Albersmeier A."/>
            <person name="Kalinowski J."/>
            <person name="Ruckert C."/>
        </authorList>
    </citation>
    <scope>NUCLEOTIDE SEQUENCE [LARGE SCALE GENOMIC DNA]</scope>
    <source>
        <strain evidence="11 12">KCTC 32337</strain>
    </source>
</reference>
<dbReference type="InterPro" id="IPR016181">
    <property type="entry name" value="Acyl_CoA_acyltransferase"/>
</dbReference>
<keyword evidence="8 9" id="KW-0012">Acyltransferase</keyword>
<dbReference type="Gene3D" id="3.40.50.11040">
    <property type="match status" value="1"/>
</dbReference>
<evidence type="ECO:0000313" key="11">
    <source>
        <dbReference type="EMBL" id="GGZ80310.1"/>
    </source>
</evidence>
<comment type="similarity">
    <text evidence="9">Belongs to the TmcA family.</text>
</comment>
<comment type="caution">
    <text evidence="9">Lacks conserved residue(s) required for the propagation of feature annotation.</text>
</comment>
<keyword evidence="2 9" id="KW-0820">tRNA-binding</keyword>
<dbReference type="Gene3D" id="3.40.630.30">
    <property type="match status" value="1"/>
</dbReference>
<organism evidence="11 12">
    <name type="scientific">Paraglaciecola chathamensis</name>
    <dbReference type="NCBI Taxonomy" id="368405"/>
    <lineage>
        <taxon>Bacteria</taxon>
        <taxon>Pseudomonadati</taxon>
        <taxon>Pseudomonadota</taxon>
        <taxon>Gammaproteobacteria</taxon>
        <taxon>Alteromonadales</taxon>
        <taxon>Alteromonadaceae</taxon>
        <taxon>Paraglaciecola</taxon>
    </lineage>
</organism>
<gene>
    <name evidence="9 11" type="primary">tmcA</name>
    <name evidence="11" type="ORF">GCM10011274_42760</name>
</gene>
<dbReference type="HAMAP" id="MF_01886">
    <property type="entry name" value="tRNA_acetyltr_TmcA"/>
    <property type="match status" value="1"/>
</dbReference>
<keyword evidence="1 9" id="KW-0963">Cytoplasm</keyword>
<keyword evidence="6 9" id="KW-0067">ATP-binding</keyword>
<evidence type="ECO:0000256" key="3">
    <source>
        <dbReference type="ARBA" id="ARBA00022679"/>
    </source>
</evidence>